<sequence length="89" mass="10085">MLLQRHLWINIVNAEVFCLILLRESTFKARGLLTLWMPLLHVKSPNTKLPSVFSKDIMAAGLQEGRYDFIIAATAETCGQDMEVPEIIL</sequence>
<proteinExistence type="predicted"/>
<reference evidence="2" key="1">
    <citation type="journal article" date="2023" name="G3 (Bethesda)">
        <title>Genome assembly and association tests identify interacting loci associated with vigor, precocity, and sex in interspecific pistachio rootstocks.</title>
        <authorList>
            <person name="Palmer W."/>
            <person name="Jacygrad E."/>
            <person name="Sagayaradj S."/>
            <person name="Cavanaugh K."/>
            <person name="Han R."/>
            <person name="Bertier L."/>
            <person name="Beede B."/>
            <person name="Kafkas S."/>
            <person name="Golino D."/>
            <person name="Preece J."/>
            <person name="Michelmore R."/>
        </authorList>
    </citation>
    <scope>NUCLEOTIDE SEQUENCE [LARGE SCALE GENOMIC DNA]</scope>
</reference>
<gene>
    <name evidence="1" type="ORF">Patl1_30439</name>
</gene>
<name>A0ACC1AA85_9ROSI</name>
<evidence type="ECO:0000313" key="2">
    <source>
        <dbReference type="Proteomes" id="UP001164250"/>
    </source>
</evidence>
<keyword evidence="2" id="KW-1185">Reference proteome</keyword>
<accession>A0ACC1AA85</accession>
<protein>
    <submittedName>
        <fullName evidence="1">Uncharacterized protein</fullName>
    </submittedName>
</protein>
<comment type="caution">
    <text evidence="1">The sequence shown here is derived from an EMBL/GenBank/DDBJ whole genome shotgun (WGS) entry which is preliminary data.</text>
</comment>
<organism evidence="1 2">
    <name type="scientific">Pistacia atlantica</name>
    <dbReference type="NCBI Taxonomy" id="434234"/>
    <lineage>
        <taxon>Eukaryota</taxon>
        <taxon>Viridiplantae</taxon>
        <taxon>Streptophyta</taxon>
        <taxon>Embryophyta</taxon>
        <taxon>Tracheophyta</taxon>
        <taxon>Spermatophyta</taxon>
        <taxon>Magnoliopsida</taxon>
        <taxon>eudicotyledons</taxon>
        <taxon>Gunneridae</taxon>
        <taxon>Pentapetalae</taxon>
        <taxon>rosids</taxon>
        <taxon>malvids</taxon>
        <taxon>Sapindales</taxon>
        <taxon>Anacardiaceae</taxon>
        <taxon>Pistacia</taxon>
    </lineage>
</organism>
<dbReference type="Proteomes" id="UP001164250">
    <property type="component" value="Chromosome 11"/>
</dbReference>
<dbReference type="EMBL" id="CM047907">
    <property type="protein sequence ID" value="KAJ0084424.1"/>
    <property type="molecule type" value="Genomic_DNA"/>
</dbReference>
<evidence type="ECO:0000313" key="1">
    <source>
        <dbReference type="EMBL" id="KAJ0084424.1"/>
    </source>
</evidence>